<dbReference type="InterPro" id="IPR001789">
    <property type="entry name" value="Sig_transdc_resp-reg_receiver"/>
</dbReference>
<evidence type="ECO:0000313" key="8">
    <source>
        <dbReference type="Proteomes" id="UP000319255"/>
    </source>
</evidence>
<dbReference type="PRINTS" id="PR00038">
    <property type="entry name" value="HTHLUXR"/>
</dbReference>
<dbReference type="AlphaFoldDB" id="A0A501WEL8"/>
<accession>A0A501WEL8</accession>
<dbReference type="GO" id="GO:0006355">
    <property type="term" value="P:regulation of DNA-templated transcription"/>
    <property type="evidence" value="ECO:0007669"/>
    <property type="project" value="InterPro"/>
</dbReference>
<dbReference type="InterPro" id="IPR011006">
    <property type="entry name" value="CheY-like_superfamily"/>
</dbReference>
<keyword evidence="1" id="KW-0805">Transcription regulation</keyword>
<feature type="modified residue" description="4-aspartylphosphate" evidence="4">
    <location>
        <position position="56"/>
    </location>
</feature>
<evidence type="ECO:0000256" key="4">
    <source>
        <dbReference type="PROSITE-ProRule" id="PRU00169"/>
    </source>
</evidence>
<evidence type="ECO:0000256" key="1">
    <source>
        <dbReference type="ARBA" id="ARBA00023015"/>
    </source>
</evidence>
<feature type="domain" description="HTH luxR-type" evidence="5">
    <location>
        <begin position="137"/>
        <end position="202"/>
    </location>
</feature>
<dbReference type="SMART" id="SM00448">
    <property type="entry name" value="REC"/>
    <property type="match status" value="1"/>
</dbReference>
<dbReference type="PANTHER" id="PTHR44688:SF16">
    <property type="entry name" value="DNA-BINDING TRANSCRIPTIONAL ACTIVATOR DEVR_DOSR"/>
    <property type="match status" value="1"/>
</dbReference>
<dbReference type="SUPFAM" id="SSF52172">
    <property type="entry name" value="CheY-like"/>
    <property type="match status" value="1"/>
</dbReference>
<keyword evidence="8" id="KW-1185">Reference proteome</keyword>
<dbReference type="Pfam" id="PF00072">
    <property type="entry name" value="Response_reg"/>
    <property type="match status" value="1"/>
</dbReference>
<dbReference type="GO" id="GO:0003677">
    <property type="term" value="F:DNA binding"/>
    <property type="evidence" value="ECO:0007669"/>
    <property type="project" value="UniProtKB-KW"/>
</dbReference>
<evidence type="ECO:0000259" key="6">
    <source>
        <dbReference type="PROSITE" id="PS50110"/>
    </source>
</evidence>
<keyword evidence="3" id="KW-0804">Transcription</keyword>
<dbReference type="RefSeq" id="WP_140456079.1">
    <property type="nucleotide sequence ID" value="NZ_VFRP01000037.1"/>
</dbReference>
<evidence type="ECO:0000256" key="2">
    <source>
        <dbReference type="ARBA" id="ARBA00023125"/>
    </source>
</evidence>
<dbReference type="PROSITE" id="PS50043">
    <property type="entry name" value="HTH_LUXR_2"/>
    <property type="match status" value="1"/>
</dbReference>
<dbReference type="InterPro" id="IPR036388">
    <property type="entry name" value="WH-like_DNA-bd_sf"/>
</dbReference>
<dbReference type="Gene3D" id="3.40.50.2300">
    <property type="match status" value="1"/>
</dbReference>
<dbReference type="PANTHER" id="PTHR44688">
    <property type="entry name" value="DNA-BINDING TRANSCRIPTIONAL ACTIVATOR DEVR_DOSR"/>
    <property type="match status" value="1"/>
</dbReference>
<organism evidence="7 8">
    <name type="scientific">Amaricoccus solimangrovi</name>
    <dbReference type="NCBI Taxonomy" id="2589815"/>
    <lineage>
        <taxon>Bacteria</taxon>
        <taxon>Pseudomonadati</taxon>
        <taxon>Pseudomonadota</taxon>
        <taxon>Alphaproteobacteria</taxon>
        <taxon>Rhodobacterales</taxon>
        <taxon>Paracoccaceae</taxon>
        <taxon>Amaricoccus</taxon>
    </lineage>
</organism>
<dbReference type="InterPro" id="IPR016032">
    <property type="entry name" value="Sig_transdc_resp-reg_C-effctor"/>
</dbReference>
<protein>
    <submittedName>
        <fullName evidence="7">Response regulator transcription factor</fullName>
    </submittedName>
</protein>
<dbReference type="PROSITE" id="PS50110">
    <property type="entry name" value="RESPONSE_REGULATORY"/>
    <property type="match status" value="1"/>
</dbReference>
<keyword evidence="2" id="KW-0238">DNA-binding</keyword>
<dbReference type="SUPFAM" id="SSF46894">
    <property type="entry name" value="C-terminal effector domain of the bipartite response regulators"/>
    <property type="match status" value="1"/>
</dbReference>
<dbReference type="CDD" id="cd06170">
    <property type="entry name" value="LuxR_C_like"/>
    <property type="match status" value="1"/>
</dbReference>
<reference evidence="7 8" key="1">
    <citation type="submission" date="2019-06" db="EMBL/GenBank/DDBJ databases">
        <title>A novel bacterium of genus Amaricoccus, isolated from marine sediment.</title>
        <authorList>
            <person name="Huang H."/>
            <person name="Mo K."/>
            <person name="Hu Y."/>
        </authorList>
    </citation>
    <scope>NUCLEOTIDE SEQUENCE [LARGE SCALE GENOMIC DNA]</scope>
    <source>
        <strain evidence="7 8">HB172011</strain>
    </source>
</reference>
<keyword evidence="4" id="KW-0597">Phosphoprotein</keyword>
<dbReference type="Gene3D" id="1.10.10.10">
    <property type="entry name" value="Winged helix-like DNA-binding domain superfamily/Winged helix DNA-binding domain"/>
    <property type="match status" value="1"/>
</dbReference>
<name>A0A501WEL8_9RHOB</name>
<evidence type="ECO:0000313" key="7">
    <source>
        <dbReference type="EMBL" id="TPE46945.1"/>
    </source>
</evidence>
<feature type="domain" description="Response regulatory" evidence="6">
    <location>
        <begin position="7"/>
        <end position="121"/>
    </location>
</feature>
<proteinExistence type="predicted"/>
<gene>
    <name evidence="7" type="ORF">FJM51_20960</name>
</gene>
<dbReference type="Pfam" id="PF00196">
    <property type="entry name" value="GerE"/>
    <property type="match status" value="1"/>
</dbReference>
<dbReference type="GO" id="GO:0000160">
    <property type="term" value="P:phosphorelay signal transduction system"/>
    <property type="evidence" value="ECO:0007669"/>
    <property type="project" value="InterPro"/>
</dbReference>
<evidence type="ECO:0000259" key="5">
    <source>
        <dbReference type="PROSITE" id="PS50043"/>
    </source>
</evidence>
<dbReference type="InterPro" id="IPR000792">
    <property type="entry name" value="Tscrpt_reg_LuxR_C"/>
</dbReference>
<sequence>MSAEAPVVHLVDDDPSVLRALRRLLAAAGHASETYRSAEEFLARPLPEAPGCVVVDLGLPGADGLELQDRLAGRGTAPPVIFLTGRGDLATGVRAMKGGAVDFLTKPVEPGALIGAIAVALARDADARRSRDAEADVARRLALLTPREREVLDLVVEGRLNKQIAAELGIAEKTIKVHRARVMRKLDARGLAELVRLMMGAG</sequence>
<dbReference type="EMBL" id="VFRP01000037">
    <property type="protein sequence ID" value="TPE46945.1"/>
    <property type="molecule type" value="Genomic_DNA"/>
</dbReference>
<dbReference type="PROSITE" id="PS00622">
    <property type="entry name" value="HTH_LUXR_1"/>
    <property type="match status" value="1"/>
</dbReference>
<dbReference type="Proteomes" id="UP000319255">
    <property type="component" value="Unassembled WGS sequence"/>
</dbReference>
<dbReference type="SMART" id="SM00421">
    <property type="entry name" value="HTH_LUXR"/>
    <property type="match status" value="1"/>
</dbReference>
<evidence type="ECO:0000256" key="3">
    <source>
        <dbReference type="ARBA" id="ARBA00023163"/>
    </source>
</evidence>
<dbReference type="OrthoDB" id="9782655at2"/>
<comment type="caution">
    <text evidence="7">The sequence shown here is derived from an EMBL/GenBank/DDBJ whole genome shotgun (WGS) entry which is preliminary data.</text>
</comment>